<proteinExistence type="predicted"/>
<sequence>MQVWDVFKKGVFRTYQQESKPTDRSRLHIFVTFRAKTDLVVSSEKHGHLASPRCQGRDNGVGKKLLLPSMHQLTMYMIRWIHQP</sequence>
<evidence type="ECO:0000313" key="1">
    <source>
        <dbReference type="EMBL" id="KIM59929.1"/>
    </source>
</evidence>
<name>A0A0C3DUT5_9AGAM</name>
<dbReference type="HOGENOM" id="CLU_2528806_0_0_1"/>
<reference evidence="1 2" key="1">
    <citation type="submission" date="2014-04" db="EMBL/GenBank/DDBJ databases">
        <authorList>
            <consortium name="DOE Joint Genome Institute"/>
            <person name="Kuo A."/>
            <person name="Kohler A."/>
            <person name="Nagy L.G."/>
            <person name="Floudas D."/>
            <person name="Copeland A."/>
            <person name="Barry K.W."/>
            <person name="Cichocki N."/>
            <person name="Veneault-Fourrey C."/>
            <person name="LaButti K."/>
            <person name="Lindquist E.A."/>
            <person name="Lipzen A."/>
            <person name="Lundell T."/>
            <person name="Morin E."/>
            <person name="Murat C."/>
            <person name="Sun H."/>
            <person name="Tunlid A."/>
            <person name="Henrissat B."/>
            <person name="Grigoriev I.V."/>
            <person name="Hibbett D.S."/>
            <person name="Martin F."/>
            <person name="Nordberg H.P."/>
            <person name="Cantor M.N."/>
            <person name="Hua S.X."/>
        </authorList>
    </citation>
    <scope>NUCLEOTIDE SEQUENCE [LARGE SCALE GENOMIC DNA]</scope>
    <source>
        <strain evidence="1 2">Foug A</strain>
    </source>
</reference>
<reference evidence="2" key="2">
    <citation type="submission" date="2015-01" db="EMBL/GenBank/DDBJ databases">
        <title>Evolutionary Origins and Diversification of the Mycorrhizal Mutualists.</title>
        <authorList>
            <consortium name="DOE Joint Genome Institute"/>
            <consortium name="Mycorrhizal Genomics Consortium"/>
            <person name="Kohler A."/>
            <person name="Kuo A."/>
            <person name="Nagy L.G."/>
            <person name="Floudas D."/>
            <person name="Copeland A."/>
            <person name="Barry K.W."/>
            <person name="Cichocki N."/>
            <person name="Veneault-Fourrey C."/>
            <person name="LaButti K."/>
            <person name="Lindquist E.A."/>
            <person name="Lipzen A."/>
            <person name="Lundell T."/>
            <person name="Morin E."/>
            <person name="Murat C."/>
            <person name="Riley R."/>
            <person name="Ohm R."/>
            <person name="Sun H."/>
            <person name="Tunlid A."/>
            <person name="Henrissat B."/>
            <person name="Grigoriev I.V."/>
            <person name="Hibbett D.S."/>
            <person name="Martin F."/>
        </authorList>
    </citation>
    <scope>NUCLEOTIDE SEQUENCE [LARGE SCALE GENOMIC DNA]</scope>
    <source>
        <strain evidence="2">Foug A</strain>
    </source>
</reference>
<dbReference type="Proteomes" id="UP000053989">
    <property type="component" value="Unassembled WGS sequence"/>
</dbReference>
<keyword evidence="2" id="KW-1185">Reference proteome</keyword>
<protein>
    <submittedName>
        <fullName evidence="1">Uncharacterized protein</fullName>
    </submittedName>
</protein>
<accession>A0A0C3DUT5</accession>
<dbReference type="EMBL" id="KN822068">
    <property type="protein sequence ID" value="KIM59929.1"/>
    <property type="molecule type" value="Genomic_DNA"/>
</dbReference>
<evidence type="ECO:0000313" key="2">
    <source>
        <dbReference type="Proteomes" id="UP000053989"/>
    </source>
</evidence>
<gene>
    <name evidence="1" type="ORF">SCLCIDRAFT_979766</name>
</gene>
<dbReference type="InParanoid" id="A0A0C3DUT5"/>
<organism evidence="1 2">
    <name type="scientific">Scleroderma citrinum Foug A</name>
    <dbReference type="NCBI Taxonomy" id="1036808"/>
    <lineage>
        <taxon>Eukaryota</taxon>
        <taxon>Fungi</taxon>
        <taxon>Dikarya</taxon>
        <taxon>Basidiomycota</taxon>
        <taxon>Agaricomycotina</taxon>
        <taxon>Agaricomycetes</taxon>
        <taxon>Agaricomycetidae</taxon>
        <taxon>Boletales</taxon>
        <taxon>Sclerodermatineae</taxon>
        <taxon>Sclerodermataceae</taxon>
        <taxon>Scleroderma</taxon>
    </lineage>
</organism>
<dbReference type="AlphaFoldDB" id="A0A0C3DUT5"/>